<dbReference type="InterPro" id="IPR015943">
    <property type="entry name" value="WD40/YVTN_repeat-like_dom_sf"/>
</dbReference>
<feature type="repeat" description="WD" evidence="3">
    <location>
        <begin position="276"/>
        <end position="308"/>
    </location>
</feature>
<reference evidence="5 6" key="1">
    <citation type="submission" date="2014-04" db="EMBL/GenBank/DDBJ databases">
        <title>Evolutionary Origins and Diversification of the Mycorrhizal Mutualists.</title>
        <authorList>
            <consortium name="DOE Joint Genome Institute"/>
            <consortium name="Mycorrhizal Genomics Consortium"/>
            <person name="Kohler A."/>
            <person name="Kuo A."/>
            <person name="Nagy L.G."/>
            <person name="Floudas D."/>
            <person name="Copeland A."/>
            <person name="Barry K.W."/>
            <person name="Cichocki N."/>
            <person name="Veneault-Fourrey C."/>
            <person name="LaButti K."/>
            <person name="Lindquist E.A."/>
            <person name="Lipzen A."/>
            <person name="Lundell T."/>
            <person name="Morin E."/>
            <person name="Murat C."/>
            <person name="Riley R."/>
            <person name="Ohm R."/>
            <person name="Sun H."/>
            <person name="Tunlid A."/>
            <person name="Henrissat B."/>
            <person name="Grigoriev I.V."/>
            <person name="Hibbett D.S."/>
            <person name="Martin F."/>
        </authorList>
    </citation>
    <scope>NUCLEOTIDE SEQUENCE [LARGE SCALE GENOMIC DNA]</scope>
    <source>
        <strain evidence="5 6">MD-312</strain>
    </source>
</reference>
<dbReference type="CDD" id="cd00200">
    <property type="entry name" value="WD40"/>
    <property type="match status" value="1"/>
</dbReference>
<evidence type="ECO:0000313" key="6">
    <source>
        <dbReference type="Proteomes" id="UP000053820"/>
    </source>
</evidence>
<organism evidence="5 6">
    <name type="scientific">Hydnomerulius pinastri MD-312</name>
    <dbReference type="NCBI Taxonomy" id="994086"/>
    <lineage>
        <taxon>Eukaryota</taxon>
        <taxon>Fungi</taxon>
        <taxon>Dikarya</taxon>
        <taxon>Basidiomycota</taxon>
        <taxon>Agaricomycotina</taxon>
        <taxon>Agaricomycetes</taxon>
        <taxon>Agaricomycetidae</taxon>
        <taxon>Boletales</taxon>
        <taxon>Boletales incertae sedis</taxon>
        <taxon>Leucogyrophana</taxon>
    </lineage>
</organism>
<sequence>MSTSSTPVDASSSSNHVVSKSESRPAPIQTYEGHESVVLCVAFFQDEQRLVTGSLGGGVRVWDRETGAQIGQTLLAHTNIVRAVDVSPDGRTIVSGSHDNTIRIWGAEMQELLHTLGHKGIVRSVHISPNSKRVASGSDHQSLRVWDIETGELAFNPIECNGTVSCVRYSPSGDRIASVAASIQIWNADTAEHILSIKEVVTSLAWSLDGKQIIGGYLDITIWDSSTGEQIRTWKAYDRWIDSLSLSRNGTHLAACNAREKTAFAFDITTGEQIAAYEHDGDVRGMAYSPSGQFIATTCVDNKAYLWDAPEDPQPTVSFYFVSCISLLIYNAPVAKGTYPRSSCLRITNLSPTISPQRSRLSTYVLFSHFLL</sequence>
<dbReference type="HOGENOM" id="CLU_000288_57_33_1"/>
<keyword evidence="6" id="KW-1185">Reference proteome</keyword>
<dbReference type="PANTHER" id="PTHR22847">
    <property type="entry name" value="WD40 REPEAT PROTEIN"/>
    <property type="match status" value="1"/>
</dbReference>
<feature type="region of interest" description="Disordered" evidence="4">
    <location>
        <begin position="1"/>
        <end position="28"/>
    </location>
</feature>
<evidence type="ECO:0000313" key="5">
    <source>
        <dbReference type="EMBL" id="KIJ58920.1"/>
    </source>
</evidence>
<dbReference type="Proteomes" id="UP000053820">
    <property type="component" value="Unassembled WGS sequence"/>
</dbReference>
<dbReference type="OrthoDB" id="2660687at2759"/>
<dbReference type="SUPFAM" id="SSF50978">
    <property type="entry name" value="WD40 repeat-like"/>
    <property type="match status" value="1"/>
</dbReference>
<dbReference type="GO" id="GO:1990234">
    <property type="term" value="C:transferase complex"/>
    <property type="evidence" value="ECO:0007669"/>
    <property type="project" value="UniProtKB-ARBA"/>
</dbReference>
<dbReference type="EMBL" id="KN839904">
    <property type="protein sequence ID" value="KIJ58920.1"/>
    <property type="molecule type" value="Genomic_DNA"/>
</dbReference>
<evidence type="ECO:0000256" key="3">
    <source>
        <dbReference type="PROSITE-ProRule" id="PRU00221"/>
    </source>
</evidence>
<dbReference type="InterPro" id="IPR001680">
    <property type="entry name" value="WD40_rpt"/>
</dbReference>
<dbReference type="PROSITE" id="PS50082">
    <property type="entry name" value="WD_REPEATS_2"/>
    <property type="match status" value="4"/>
</dbReference>
<dbReference type="PRINTS" id="PR00320">
    <property type="entry name" value="GPROTEINBRPT"/>
</dbReference>
<dbReference type="PANTHER" id="PTHR22847:SF637">
    <property type="entry name" value="WD REPEAT DOMAIN 5B"/>
    <property type="match status" value="1"/>
</dbReference>
<name>A0A0C9VMM7_9AGAM</name>
<dbReference type="PROSITE" id="PS50294">
    <property type="entry name" value="WD_REPEATS_REGION"/>
    <property type="match status" value="4"/>
</dbReference>
<dbReference type="InterPro" id="IPR020472">
    <property type="entry name" value="WD40_PAC1"/>
</dbReference>
<accession>A0A0C9VMM7</accession>
<evidence type="ECO:0000256" key="1">
    <source>
        <dbReference type="ARBA" id="ARBA00022574"/>
    </source>
</evidence>
<feature type="repeat" description="WD" evidence="3">
    <location>
        <begin position="31"/>
        <end position="72"/>
    </location>
</feature>
<keyword evidence="2" id="KW-0677">Repeat</keyword>
<evidence type="ECO:0000256" key="4">
    <source>
        <dbReference type="SAM" id="MobiDB-lite"/>
    </source>
</evidence>
<dbReference type="Pfam" id="PF00400">
    <property type="entry name" value="WD40"/>
    <property type="match status" value="4"/>
</dbReference>
<feature type="repeat" description="WD" evidence="3">
    <location>
        <begin position="115"/>
        <end position="156"/>
    </location>
</feature>
<evidence type="ECO:0008006" key="7">
    <source>
        <dbReference type="Google" id="ProtNLM"/>
    </source>
</evidence>
<evidence type="ECO:0000256" key="2">
    <source>
        <dbReference type="ARBA" id="ARBA00022737"/>
    </source>
</evidence>
<dbReference type="Gene3D" id="2.130.10.10">
    <property type="entry name" value="YVTN repeat-like/Quinoprotein amine dehydrogenase"/>
    <property type="match status" value="2"/>
</dbReference>
<proteinExistence type="predicted"/>
<feature type="repeat" description="WD" evidence="3">
    <location>
        <begin position="74"/>
        <end position="115"/>
    </location>
</feature>
<gene>
    <name evidence="5" type="ORF">HYDPIDRAFT_101739</name>
</gene>
<keyword evidence="1 3" id="KW-0853">WD repeat</keyword>
<dbReference type="SMART" id="SM00320">
    <property type="entry name" value="WD40"/>
    <property type="match status" value="7"/>
</dbReference>
<dbReference type="InterPro" id="IPR036322">
    <property type="entry name" value="WD40_repeat_dom_sf"/>
</dbReference>
<dbReference type="AlphaFoldDB" id="A0A0C9VMM7"/>
<protein>
    <recommendedName>
        <fullName evidence="7">WD40 repeat-like protein</fullName>
    </recommendedName>
</protein>
<feature type="compositionally biased region" description="Low complexity" evidence="4">
    <location>
        <begin position="1"/>
        <end position="20"/>
    </location>
</feature>